<gene>
    <name evidence="7" type="ORF">CB5_LOCUS21342</name>
</gene>
<keyword evidence="3" id="KW-0238">DNA-binding</keyword>
<organism evidence="7">
    <name type="scientific">Ananas comosus var. bracteatus</name>
    <name type="common">red pineapple</name>
    <dbReference type="NCBI Taxonomy" id="296719"/>
    <lineage>
        <taxon>Eukaryota</taxon>
        <taxon>Viridiplantae</taxon>
        <taxon>Streptophyta</taxon>
        <taxon>Embryophyta</taxon>
        <taxon>Tracheophyta</taxon>
        <taxon>Spermatophyta</taxon>
        <taxon>Magnoliopsida</taxon>
        <taxon>Liliopsida</taxon>
        <taxon>Poales</taxon>
        <taxon>Bromeliaceae</taxon>
        <taxon>Bromelioideae</taxon>
        <taxon>Ananas</taxon>
    </lineage>
</organism>
<feature type="compositionally biased region" description="Acidic residues" evidence="5">
    <location>
        <begin position="44"/>
        <end position="65"/>
    </location>
</feature>
<evidence type="ECO:0000256" key="3">
    <source>
        <dbReference type="RuleBase" id="RU369038"/>
    </source>
</evidence>
<dbReference type="AlphaFoldDB" id="A0A6V7Q571"/>
<keyword evidence="3" id="KW-0371">Homeobox</keyword>
<dbReference type="GO" id="GO:0045893">
    <property type="term" value="P:positive regulation of DNA-templated transcription"/>
    <property type="evidence" value="ECO:0007669"/>
    <property type="project" value="TreeGrafter"/>
</dbReference>
<dbReference type="PANTHER" id="PTHR24326:SF547">
    <property type="entry name" value="HOMEOBOX-LEUCINE ZIPPER PROTEIN ATHB-6"/>
    <property type="match status" value="1"/>
</dbReference>
<keyword evidence="1 3" id="KW-0805">Transcription regulation</keyword>
<feature type="compositionally biased region" description="Low complexity" evidence="5">
    <location>
        <begin position="28"/>
        <end position="43"/>
    </location>
</feature>
<comment type="similarity">
    <text evidence="3">Belongs to the HD-ZIP homeobox family. Class I subfamily.</text>
</comment>
<dbReference type="Pfam" id="PF02183">
    <property type="entry name" value="HALZ"/>
    <property type="match status" value="1"/>
</dbReference>
<dbReference type="GO" id="GO:0000981">
    <property type="term" value="F:DNA-binding transcription factor activity, RNA polymerase II-specific"/>
    <property type="evidence" value="ECO:0007669"/>
    <property type="project" value="UniProtKB-UniRule"/>
</dbReference>
<name>A0A6V7Q571_ANACO</name>
<dbReference type="PANTHER" id="PTHR24326">
    <property type="entry name" value="HOMEOBOX-LEUCINE ZIPPER PROTEIN"/>
    <property type="match status" value="1"/>
</dbReference>
<evidence type="ECO:0000256" key="4">
    <source>
        <dbReference type="SAM" id="Coils"/>
    </source>
</evidence>
<keyword evidence="3" id="KW-0539">Nucleus</keyword>
<keyword evidence="4" id="KW-0175">Coiled coil</keyword>
<protein>
    <recommendedName>
        <fullName evidence="3">Homeobox-leucine zipper protein</fullName>
    </recommendedName>
    <alternativeName>
        <fullName evidence="3">HD-ZIP protein</fullName>
    </alternativeName>
    <alternativeName>
        <fullName evidence="3">Homeodomain transcription factor</fullName>
    </alternativeName>
</protein>
<evidence type="ECO:0000256" key="2">
    <source>
        <dbReference type="ARBA" id="ARBA00023163"/>
    </source>
</evidence>
<sequence>MKRPRISSLSLEGEEKGVGGGGGGSGSVEGLMIVMEQQQQQQQEEVEGEEEEEEEEEEGEEEEDQMVVVGAGVIVNTKVMNMGVTGVAKKRRLGMEQVRALERSFEEENKLGPERKAQLAGTWACSRARLPSGSRTAAPAGKAKQLDHDFAALRSRHDALRLQCDALRRDKDALAAEIKEIKARLGNSEMVVKLERSEAADDRPLAAIAKDIGTSDSDSSAVFNEDTSPYSAAASDPQCFSLEFSSYFASSSSHPPPFFDNKIQLHKTFLEEALLDEAELHSLSWYCTGEWN</sequence>
<feature type="domain" description="Leucine zipper homeobox-associated" evidence="6">
    <location>
        <begin position="144"/>
        <end position="185"/>
    </location>
</feature>
<comment type="subcellular location">
    <subcellularLocation>
        <location evidence="3">Nucleus</location>
    </subcellularLocation>
</comment>
<evidence type="ECO:0000256" key="5">
    <source>
        <dbReference type="SAM" id="MobiDB-lite"/>
    </source>
</evidence>
<comment type="function">
    <text evidence="3">Transcription factor.</text>
</comment>
<dbReference type="GO" id="GO:0043565">
    <property type="term" value="F:sequence-specific DNA binding"/>
    <property type="evidence" value="ECO:0007669"/>
    <property type="project" value="InterPro"/>
</dbReference>
<feature type="compositionally biased region" description="Gly residues" evidence="5">
    <location>
        <begin position="18"/>
        <end position="27"/>
    </location>
</feature>
<feature type="region of interest" description="Disordered" evidence="5">
    <location>
        <begin position="1"/>
        <end position="65"/>
    </location>
</feature>
<evidence type="ECO:0000259" key="6">
    <source>
        <dbReference type="Pfam" id="PF02183"/>
    </source>
</evidence>
<dbReference type="GO" id="GO:0005634">
    <property type="term" value="C:nucleus"/>
    <property type="evidence" value="ECO:0007669"/>
    <property type="project" value="UniProtKB-SubCell"/>
</dbReference>
<evidence type="ECO:0000313" key="7">
    <source>
        <dbReference type="EMBL" id="CAD1838131.1"/>
    </source>
</evidence>
<keyword evidence="2 3" id="KW-0804">Transcription</keyword>
<accession>A0A6V7Q571</accession>
<feature type="coiled-coil region" evidence="4">
    <location>
        <begin position="150"/>
        <end position="184"/>
    </location>
</feature>
<dbReference type="InterPro" id="IPR003106">
    <property type="entry name" value="Leu_zip_homeo"/>
</dbReference>
<dbReference type="EMBL" id="LR862132">
    <property type="protein sequence ID" value="CAD1838131.1"/>
    <property type="molecule type" value="Genomic_DNA"/>
</dbReference>
<proteinExistence type="inferred from homology"/>
<evidence type="ECO:0000256" key="1">
    <source>
        <dbReference type="ARBA" id="ARBA00023015"/>
    </source>
</evidence>
<dbReference type="InterPro" id="IPR045224">
    <property type="entry name" value="HDZip_class_I_plant"/>
</dbReference>
<reference evidence="7" key="1">
    <citation type="submission" date="2020-07" db="EMBL/GenBank/DDBJ databases">
        <authorList>
            <person name="Lin J."/>
        </authorList>
    </citation>
    <scope>NUCLEOTIDE SEQUENCE</scope>
</reference>